<dbReference type="Proteomes" id="UP001202479">
    <property type="component" value="Unassembled WGS sequence"/>
</dbReference>
<dbReference type="CDD" id="cd18091">
    <property type="entry name" value="SpoU-like_TRM3-like"/>
    <property type="match status" value="1"/>
</dbReference>
<reference evidence="5" key="1">
    <citation type="journal article" date="2022" name="DNA Res.">
        <title>Genome analysis of five recently described species of the CUG-Ser clade uncovers Candida theae as a new hybrid lineage with pathogenic potential in the Candida parapsilosis species complex.</title>
        <authorList>
            <person name="Mixao V."/>
            <person name="Del Olmo V."/>
            <person name="Hegedusova E."/>
            <person name="Saus E."/>
            <person name="Pryszcz L."/>
            <person name="Cillingova A."/>
            <person name="Nosek J."/>
            <person name="Gabaldon T."/>
        </authorList>
    </citation>
    <scope>NUCLEOTIDE SEQUENCE</scope>
    <source>
        <strain evidence="5">CBS 10844</strain>
    </source>
</reference>
<dbReference type="GO" id="GO:0030488">
    <property type="term" value="P:tRNA methylation"/>
    <property type="evidence" value="ECO:0007669"/>
    <property type="project" value="InterPro"/>
</dbReference>
<proteinExistence type="predicted"/>
<evidence type="ECO:0000256" key="1">
    <source>
        <dbReference type="ARBA" id="ARBA00022603"/>
    </source>
</evidence>
<dbReference type="PANTHER" id="PTHR12029:SF11">
    <property type="entry name" value="METHYLTRANSFERASE TARBP1-RELATED"/>
    <property type="match status" value="1"/>
</dbReference>
<dbReference type="InterPro" id="IPR044748">
    <property type="entry name" value="Trm3/TARBP1_C"/>
</dbReference>
<dbReference type="InterPro" id="IPR045330">
    <property type="entry name" value="TRM3/TARBP1"/>
</dbReference>
<evidence type="ECO:0000313" key="5">
    <source>
        <dbReference type="EMBL" id="KAI3405575.2"/>
    </source>
</evidence>
<dbReference type="SUPFAM" id="SSF75217">
    <property type="entry name" value="alpha/beta knot"/>
    <property type="match status" value="1"/>
</dbReference>
<dbReference type="Gene3D" id="3.40.1280.10">
    <property type="match status" value="1"/>
</dbReference>
<dbReference type="GeneID" id="73379210"/>
<dbReference type="PANTHER" id="PTHR12029">
    <property type="entry name" value="RNA METHYLTRANSFERASE"/>
    <property type="match status" value="1"/>
</dbReference>
<evidence type="ECO:0000259" key="4">
    <source>
        <dbReference type="Pfam" id="PF00588"/>
    </source>
</evidence>
<evidence type="ECO:0000256" key="2">
    <source>
        <dbReference type="ARBA" id="ARBA00022679"/>
    </source>
</evidence>
<feature type="region of interest" description="Disordered" evidence="3">
    <location>
        <begin position="1194"/>
        <end position="1221"/>
    </location>
</feature>
<dbReference type="InterPro" id="IPR029028">
    <property type="entry name" value="Alpha/beta_knot_MTases"/>
</dbReference>
<dbReference type="InterPro" id="IPR029026">
    <property type="entry name" value="tRNA_m1G_MTases_N"/>
</dbReference>
<dbReference type="InterPro" id="IPR001537">
    <property type="entry name" value="SpoU_MeTrfase"/>
</dbReference>
<accession>A0AAI9WZ62</accession>
<dbReference type="GO" id="GO:0003723">
    <property type="term" value="F:RNA binding"/>
    <property type="evidence" value="ECO:0007669"/>
    <property type="project" value="InterPro"/>
</dbReference>
<name>A0AAI9WZ62_9ASCO</name>
<feature type="compositionally biased region" description="Basic residues" evidence="3">
    <location>
        <begin position="1202"/>
        <end position="1215"/>
    </location>
</feature>
<keyword evidence="1" id="KW-0489">Methyltransferase</keyword>
<keyword evidence="2" id="KW-0808">Transferase</keyword>
<keyword evidence="6" id="KW-1185">Reference proteome</keyword>
<dbReference type="GO" id="GO:0016423">
    <property type="term" value="F:tRNA (guanine) methyltransferase activity"/>
    <property type="evidence" value="ECO:0007669"/>
    <property type="project" value="InterPro"/>
</dbReference>
<feature type="domain" description="tRNA/rRNA methyltransferase SpoU type" evidence="4">
    <location>
        <begin position="1260"/>
        <end position="1402"/>
    </location>
</feature>
<protein>
    <recommendedName>
        <fullName evidence="4">tRNA/rRNA methyltransferase SpoU type domain-containing protein</fullName>
    </recommendedName>
</protein>
<comment type="caution">
    <text evidence="5">The sequence shown here is derived from an EMBL/GenBank/DDBJ whole genome shotgun (WGS) entry which is preliminary data.</text>
</comment>
<dbReference type="RefSeq" id="XP_049181320.1">
    <property type="nucleotide sequence ID" value="XM_049322732.1"/>
</dbReference>
<dbReference type="Pfam" id="PF00588">
    <property type="entry name" value="SpoU_methylase"/>
    <property type="match status" value="1"/>
</dbReference>
<gene>
    <name evidence="5" type="ORF">KGF56_001593</name>
</gene>
<organism evidence="5 6">
    <name type="scientific">Candida oxycetoniae</name>
    <dbReference type="NCBI Taxonomy" id="497107"/>
    <lineage>
        <taxon>Eukaryota</taxon>
        <taxon>Fungi</taxon>
        <taxon>Dikarya</taxon>
        <taxon>Ascomycota</taxon>
        <taxon>Saccharomycotina</taxon>
        <taxon>Pichiomycetes</taxon>
        <taxon>Debaryomycetaceae</taxon>
        <taxon>Candida/Lodderomyces clade</taxon>
        <taxon>Candida</taxon>
    </lineage>
</organism>
<evidence type="ECO:0000256" key="3">
    <source>
        <dbReference type="SAM" id="MobiDB-lite"/>
    </source>
</evidence>
<dbReference type="EMBL" id="JAHUZD010000028">
    <property type="protein sequence ID" value="KAI3405575.2"/>
    <property type="molecule type" value="Genomic_DNA"/>
</dbReference>
<sequence length="1410" mass="161711">MKTAIAGLISKYLDDERRSELIESVAKLLDENEENVELLIELLSVGDNNNSFEKTSSSCNSLNAIEQYIQKYLLQGTHNEAIARLVHAIPVLQQGFIARVTRLLLSYISQCKSHFDPAYLQIFEFSKSQETSSFDDELLRLLELSDDDELLRLLELMEVVFKSESEDEGETAYIKATNLDHLLLLLLGIDEKQISDKVSSLLRWRIGSLANDKEGDFNLFWKVVFTLKSLSKPAHCIHHSYRMWLRYLSFTKNAKMQQLFQEEYYWAGIQTGLSSDSREIRKFALSILTLTIKSINVNLQNRYFRWNTDEKQFYLDEWARFITLYEILAIDTSLHQAEAGIKDISNLISTKSAIPPSWGWGLLAIGFKATIESVRKFTMRLLLSIPPENLYLIRSALSTLEKDLLPNLMMASHLNVRTVDGIPECGYVQKLRNFIFNMIKYLNDDTDCQNVAYSILKVLAETRDGFAPARILVLQGMLEGLSKRKVLLYGIHDIPLLELIEKESDSNFHKTYIQTLNLRLLLNFEHDLPNFLKALSRFVKFNGYAILHQNLSIIRSAVREEDLMDHAITNEKGEWNEDEEVLLIGLTGRAVNTETNKPLLLAKLLEAGFLEMSPKLTHLFSSKDSQIIEVLSRAKFNDDLSISNDAMKQLWNEVIFDLQSADIVTLTSALKKYVLFNKLYASSKFKFENWKEILKLKKKMLVNAEEVTKTDKFFYKVKDDLEGEYFVTLFTTYCKDGVQFNDITFLLDPTAASIKGRIAITKLILCYLDSTEPQSRNNIAYIVDFLNEMWSYLSCERLNLIDRELHILIIKALLHTAVLSSEAVAGDVLKEFCKSVLLNSTARRSLFPALVSCLANFQLYNSEQFERLTWLPEVLVRANLVFQPRNSYFKLTNILAEMYDKEVALNKDSNIYEENFGVDEESSRAQLMAIFNLIKSESFSQQIYNYVIGNAKEYGLFDVVKRTDSYEEWNRLQVYSILVSIVDKLEIDFDLFLARIDADPSPLVRMYIEWIIAYNILQKFELASKIFDPLEKRFQDLKPSVITSYQRILFLSIVHLPRDEEVEQMTKLINDVVVVGATSQKRMIRHFSLSMIISIKNEIDKKSLQVPINVKHIIDNLSQGAVTSDSFSQYRSGDSLIWNIIDDLNLTSIAGGIILKVTDRDDIDFITKSQFEKYLSAAQIKALRHPIGEDQKELWAREQQQQHHHHHHHHHHHSTPKKDIITPPFELDEQLPLQTKSGAWNSITNIDDSSTNKELKRSELIVAASLVDKPPNLGGICRLSDVLGAGLLTIHDAEIVKHPQFKNVAVTADRWMPMIEVKLENIGEYLKAKKREGYTLIGLEQTDKSVELNSDLVFPKKSLILLGREKEGIPGKLLSELDFCVEIKQVGVIRSMNIQTATAIIVHAYSCQHC</sequence>
<dbReference type="FunFam" id="3.40.1280.10:FF:000022">
    <property type="entry name" value="Trm3p"/>
    <property type="match status" value="1"/>
</dbReference>
<evidence type="ECO:0000313" key="6">
    <source>
        <dbReference type="Proteomes" id="UP001202479"/>
    </source>
</evidence>